<organism evidence="1 2">
    <name type="scientific">Lactarius akahatsu</name>
    <dbReference type="NCBI Taxonomy" id="416441"/>
    <lineage>
        <taxon>Eukaryota</taxon>
        <taxon>Fungi</taxon>
        <taxon>Dikarya</taxon>
        <taxon>Basidiomycota</taxon>
        <taxon>Agaricomycotina</taxon>
        <taxon>Agaricomycetes</taxon>
        <taxon>Russulales</taxon>
        <taxon>Russulaceae</taxon>
        <taxon>Lactarius</taxon>
    </lineage>
</organism>
<sequence length="79" mass="8899">MAWELVPFVNQCIVFTFFGTLAEWFRYLVLVDKTSCGRYNHAPSCAPRVFQSPSGSNKVDYDRMAVEVLLHCASNPGPL</sequence>
<proteinExistence type="predicted"/>
<dbReference type="AlphaFoldDB" id="A0AAD4L728"/>
<protein>
    <submittedName>
        <fullName evidence="1">Uncharacterized protein</fullName>
    </submittedName>
</protein>
<evidence type="ECO:0000313" key="2">
    <source>
        <dbReference type="Proteomes" id="UP001201163"/>
    </source>
</evidence>
<comment type="caution">
    <text evidence="1">The sequence shown here is derived from an EMBL/GenBank/DDBJ whole genome shotgun (WGS) entry which is preliminary data.</text>
</comment>
<reference evidence="1" key="1">
    <citation type="submission" date="2022-01" db="EMBL/GenBank/DDBJ databases">
        <title>Comparative genomics reveals a dynamic genome evolution in the ectomycorrhizal milk-cap (Lactarius) mushrooms.</title>
        <authorList>
            <consortium name="DOE Joint Genome Institute"/>
            <person name="Lebreton A."/>
            <person name="Tang N."/>
            <person name="Kuo A."/>
            <person name="LaButti K."/>
            <person name="Drula E."/>
            <person name="Barry K."/>
            <person name="Clum A."/>
            <person name="Lipzen A."/>
            <person name="Mousain D."/>
            <person name="Ng V."/>
            <person name="Wang R."/>
            <person name="Wang X."/>
            <person name="Dai Y."/>
            <person name="Henrissat B."/>
            <person name="Grigoriev I.V."/>
            <person name="Guerin-Laguette A."/>
            <person name="Yu F."/>
            <person name="Martin F.M."/>
        </authorList>
    </citation>
    <scope>NUCLEOTIDE SEQUENCE</scope>
    <source>
        <strain evidence="1">QP</strain>
    </source>
</reference>
<dbReference type="EMBL" id="JAKELL010000095">
    <property type="protein sequence ID" value="KAH8982902.1"/>
    <property type="molecule type" value="Genomic_DNA"/>
</dbReference>
<evidence type="ECO:0000313" key="1">
    <source>
        <dbReference type="EMBL" id="KAH8982902.1"/>
    </source>
</evidence>
<accession>A0AAD4L728</accession>
<dbReference type="Proteomes" id="UP001201163">
    <property type="component" value="Unassembled WGS sequence"/>
</dbReference>
<gene>
    <name evidence="1" type="ORF">EDB92DRAFT_1620186</name>
</gene>
<name>A0AAD4L728_9AGAM</name>
<keyword evidence="2" id="KW-1185">Reference proteome</keyword>